<feature type="compositionally biased region" description="Pro residues" evidence="2">
    <location>
        <begin position="21"/>
        <end position="31"/>
    </location>
</feature>
<dbReference type="Proteomes" id="UP001153618">
    <property type="component" value="Unassembled WGS sequence"/>
</dbReference>
<feature type="compositionally biased region" description="Polar residues" evidence="2">
    <location>
        <begin position="32"/>
        <end position="47"/>
    </location>
</feature>
<proteinExistence type="predicted"/>
<accession>A0A9W4HST3</accession>
<evidence type="ECO:0000259" key="3">
    <source>
        <dbReference type="PROSITE" id="PS50837"/>
    </source>
</evidence>
<evidence type="ECO:0000313" key="4">
    <source>
        <dbReference type="EMBL" id="CAG8112978.1"/>
    </source>
</evidence>
<reference evidence="4" key="1">
    <citation type="submission" date="2021-07" db="EMBL/GenBank/DDBJ databases">
        <authorList>
            <person name="Branca A.L. A."/>
        </authorList>
    </citation>
    <scope>NUCLEOTIDE SEQUENCE</scope>
</reference>
<feature type="compositionally biased region" description="Basic residues" evidence="2">
    <location>
        <begin position="1"/>
        <end position="13"/>
    </location>
</feature>
<keyword evidence="1" id="KW-0677">Repeat</keyword>
<dbReference type="Gene3D" id="3.40.50.300">
    <property type="entry name" value="P-loop containing nucleotide triphosphate hydrolases"/>
    <property type="match status" value="1"/>
</dbReference>
<dbReference type="Pfam" id="PF24883">
    <property type="entry name" value="NPHP3_N"/>
    <property type="match status" value="1"/>
</dbReference>
<dbReference type="EMBL" id="CAJVOS010000026">
    <property type="protein sequence ID" value="CAG8112978.1"/>
    <property type="molecule type" value="Genomic_DNA"/>
</dbReference>
<feature type="region of interest" description="Disordered" evidence="2">
    <location>
        <begin position="1"/>
        <end position="47"/>
    </location>
</feature>
<dbReference type="PROSITE" id="PS50837">
    <property type="entry name" value="NACHT"/>
    <property type="match status" value="1"/>
</dbReference>
<dbReference type="PANTHER" id="PTHR10039:SF17">
    <property type="entry name" value="FUNGAL STAND N-TERMINAL GOODBYE DOMAIN-CONTAINING PROTEIN-RELATED"/>
    <property type="match status" value="1"/>
</dbReference>
<evidence type="ECO:0000256" key="1">
    <source>
        <dbReference type="ARBA" id="ARBA00022737"/>
    </source>
</evidence>
<dbReference type="OrthoDB" id="1577640at2759"/>
<dbReference type="InterPro" id="IPR056884">
    <property type="entry name" value="NPHP3-like_N"/>
</dbReference>
<name>A0A9W4HST3_PENOL</name>
<gene>
    <name evidence="4" type="ORF">POLS_LOCUS5011</name>
</gene>
<dbReference type="InterPro" id="IPR007111">
    <property type="entry name" value="NACHT_NTPase"/>
</dbReference>
<comment type="caution">
    <text evidence="4">The sequence shown here is derived from an EMBL/GenBank/DDBJ whole genome shotgun (WGS) entry which is preliminary data.</text>
</comment>
<organism evidence="4 5">
    <name type="scientific">Penicillium olsonii</name>
    <dbReference type="NCBI Taxonomy" id="99116"/>
    <lineage>
        <taxon>Eukaryota</taxon>
        <taxon>Fungi</taxon>
        <taxon>Dikarya</taxon>
        <taxon>Ascomycota</taxon>
        <taxon>Pezizomycotina</taxon>
        <taxon>Eurotiomycetes</taxon>
        <taxon>Eurotiomycetidae</taxon>
        <taxon>Eurotiales</taxon>
        <taxon>Aspergillaceae</taxon>
        <taxon>Penicillium</taxon>
    </lineage>
</organism>
<evidence type="ECO:0000313" key="5">
    <source>
        <dbReference type="Proteomes" id="UP001153618"/>
    </source>
</evidence>
<protein>
    <recommendedName>
        <fullName evidence="3">NACHT domain-containing protein</fullName>
    </recommendedName>
</protein>
<dbReference type="AlphaFoldDB" id="A0A9W4HST3"/>
<dbReference type="InterPro" id="IPR027417">
    <property type="entry name" value="P-loop_NTPase"/>
</dbReference>
<keyword evidence="5" id="KW-1185">Reference proteome</keyword>
<dbReference type="PANTHER" id="PTHR10039">
    <property type="entry name" value="AMELOGENIN"/>
    <property type="match status" value="1"/>
</dbReference>
<evidence type="ECO:0000256" key="2">
    <source>
        <dbReference type="SAM" id="MobiDB-lite"/>
    </source>
</evidence>
<sequence>MGKSRVRSLFKKLRKDEESQSPPPQRDPATPPSNSVATISIPSANSGTSQASLPVELFQPQDLWTIAFDKLDAEQQAILSEVKPQTKSRDQQCPIETKNVVDEVVDLTTERYRQFQIKASGRFHKSSRRILDAALSFKEVIGAAAGLDPTQHAASVWAMVSLGLTMTENYHDRQDALFESSDYLADTLAQCAFIEQKYYRTPNSFDPENVGDTLVRLYLALLRYTVQVQKELAASRAKRLWDCVSAMVDIPLTELKDSIERALEGLDRRIVRDQHLKRGEQAEMILSEIDKLAEYLKQFTEQLAIANLPIAETASYDSYANQNEEFCLQGTREELLREISQWAESRDEFMFCLKGMAGTGKSTVARTIARDLQSRGLLGATFFFKRGDADRGDGRLFMSTIARLLAIRYPEISPGILEAVKKDGQISSRHLSEQFDKLLYQPLLGFRPEILPTIVIIIDALDECDRRDNIFVILKHLFRLQGIPTIRLRILLTTRPEFDIETEVNKNSNRRDLVLNELPLPVIEHDIELFLKYKFSVLRIKESLDPDWPGANQIERLVRMASPLFIFAATICRFISDQTFDPEQRLREFLDQPATASEDQMDRTYLPVLNQLVVGYSTRDAEKQKQRFLEIVGVIILLADPLSLTALSQLINIPAKDVDRGLRCFHSVLAVPKDYTTPICTLHTSFRDFLITTDSIFQVNEQETHGKLASHCLRVMMSGLKHNICGLASYGTKLEDIDQQTIDQRLHPELQYACHFWVHHLQRSKGHVSESDILSFFEKHFLHWLEALALMRRLSEAIGMIDILKSATTVSGRLSRSWFEHRANIPFRFMLIHNFHGS</sequence>
<feature type="domain" description="NACHT" evidence="3">
    <location>
        <begin position="349"/>
        <end position="496"/>
    </location>
</feature>
<dbReference type="SUPFAM" id="SSF52540">
    <property type="entry name" value="P-loop containing nucleoside triphosphate hydrolases"/>
    <property type="match status" value="1"/>
</dbReference>